<dbReference type="GO" id="GO:0005811">
    <property type="term" value="C:lipid droplet"/>
    <property type="evidence" value="ECO:0007669"/>
    <property type="project" value="TreeGrafter"/>
</dbReference>
<accession>A0A2B7YI39</accession>
<organism evidence="4 5">
    <name type="scientific">Polytolypa hystricis (strain UAMH7299)</name>
    <dbReference type="NCBI Taxonomy" id="1447883"/>
    <lineage>
        <taxon>Eukaryota</taxon>
        <taxon>Fungi</taxon>
        <taxon>Dikarya</taxon>
        <taxon>Ascomycota</taxon>
        <taxon>Pezizomycotina</taxon>
        <taxon>Eurotiomycetes</taxon>
        <taxon>Eurotiomycetidae</taxon>
        <taxon>Onygenales</taxon>
        <taxon>Onygenales incertae sedis</taxon>
        <taxon>Polytolypa</taxon>
    </lineage>
</organism>
<dbReference type="PANTHER" id="PTHR12286:SF5">
    <property type="entry name" value="SACCHAROPINE DEHYDROGENASE-LIKE OXIDOREDUCTASE"/>
    <property type="match status" value="1"/>
</dbReference>
<comment type="caution">
    <text evidence="4">The sequence shown here is derived from an EMBL/GenBank/DDBJ whole genome shotgun (WGS) entry which is preliminary data.</text>
</comment>
<keyword evidence="2" id="KW-1133">Transmembrane helix</keyword>
<dbReference type="EMBL" id="PDNA01000020">
    <property type="protein sequence ID" value="PGH23754.1"/>
    <property type="molecule type" value="Genomic_DNA"/>
</dbReference>
<dbReference type="GO" id="GO:0005886">
    <property type="term" value="C:plasma membrane"/>
    <property type="evidence" value="ECO:0007669"/>
    <property type="project" value="TreeGrafter"/>
</dbReference>
<dbReference type="GO" id="GO:0005739">
    <property type="term" value="C:mitochondrion"/>
    <property type="evidence" value="ECO:0007669"/>
    <property type="project" value="TreeGrafter"/>
</dbReference>
<dbReference type="InterPro" id="IPR036291">
    <property type="entry name" value="NAD(P)-bd_dom_sf"/>
</dbReference>
<evidence type="ECO:0000256" key="2">
    <source>
        <dbReference type="SAM" id="Phobius"/>
    </source>
</evidence>
<sequence>MTSTRHFDIVLLGATGYTGKLCAEHIARHHPTNLKWGIAGRSGKDLKAVADELHKINPDRKEPEIEEVQLNKKEEMGHLARRTRVLINCVGPYHLYSTPVVEACAEQGTHYLDVTGEFPWIKEMINKYEEKAKSTGAIMIPATGFESAPSDLLTWALVDMIKTKYGVQTKEVTNVLYKLKTSGASGGTLSSIISTFEKTSLSDLLTGENPYLLAASPPNPTALASSRASLAQRLFGVRTVPDIGTVTTTPAAICDVVVVQRSRSLMPDLYGPDFQFREFGKVPNMLMGVLLHLALVIGAVALTFSPVRSLLERFVYGPGEGPTKESAVGCHVEYRAIATAEHKQPAGKSIRVMGTYKHDGAPYPMTAIVISEAAMVLLKSRRISKESHAGFMTPAILGQEFVDRLEKVGCFIETKVLEE</sequence>
<dbReference type="Proteomes" id="UP000224634">
    <property type="component" value="Unassembled WGS sequence"/>
</dbReference>
<dbReference type="InterPro" id="IPR005097">
    <property type="entry name" value="Sacchrp_dh_NADP-bd"/>
</dbReference>
<feature type="transmembrane region" description="Helical" evidence="2">
    <location>
        <begin position="285"/>
        <end position="304"/>
    </location>
</feature>
<dbReference type="PANTHER" id="PTHR12286">
    <property type="entry name" value="SACCHAROPINE DEHYDROGENASE-LIKE OXIDOREDUCTASE"/>
    <property type="match status" value="1"/>
</dbReference>
<gene>
    <name evidence="4" type="ORF">AJ80_02184</name>
</gene>
<keyword evidence="5" id="KW-1185">Reference proteome</keyword>
<protein>
    <recommendedName>
        <fullName evidence="3">Saccharopine dehydrogenase NADP binding domain-containing protein</fullName>
    </recommendedName>
</protein>
<dbReference type="InterPro" id="IPR051276">
    <property type="entry name" value="Saccharopine_DH-like_oxidrdct"/>
</dbReference>
<dbReference type="Gene3D" id="3.40.50.720">
    <property type="entry name" value="NAD(P)-binding Rossmann-like Domain"/>
    <property type="match status" value="1"/>
</dbReference>
<comment type="similarity">
    <text evidence="1">Belongs to the saccharopine dehydrogenase family.</text>
</comment>
<evidence type="ECO:0000256" key="1">
    <source>
        <dbReference type="ARBA" id="ARBA00038048"/>
    </source>
</evidence>
<evidence type="ECO:0000259" key="3">
    <source>
        <dbReference type="Pfam" id="PF03435"/>
    </source>
</evidence>
<dbReference type="Pfam" id="PF03435">
    <property type="entry name" value="Sacchrp_dh_NADP"/>
    <property type="match status" value="1"/>
</dbReference>
<dbReference type="SUPFAM" id="SSF51735">
    <property type="entry name" value="NAD(P)-binding Rossmann-fold domains"/>
    <property type="match status" value="1"/>
</dbReference>
<reference evidence="4 5" key="1">
    <citation type="submission" date="2017-10" db="EMBL/GenBank/DDBJ databases">
        <title>Comparative genomics in systemic dimorphic fungi from Ajellomycetaceae.</title>
        <authorList>
            <person name="Munoz J.F."/>
            <person name="Mcewen J.G."/>
            <person name="Clay O.K."/>
            <person name="Cuomo C.A."/>
        </authorList>
    </citation>
    <scope>NUCLEOTIDE SEQUENCE [LARGE SCALE GENOMIC DNA]</scope>
    <source>
        <strain evidence="4 5">UAMH7299</strain>
    </source>
</reference>
<keyword evidence="2" id="KW-0472">Membrane</keyword>
<dbReference type="AlphaFoldDB" id="A0A2B7YI39"/>
<dbReference type="OrthoDB" id="10268090at2759"/>
<keyword evidence="2" id="KW-0812">Transmembrane</keyword>
<dbReference type="GO" id="GO:0009247">
    <property type="term" value="P:glycolipid biosynthetic process"/>
    <property type="evidence" value="ECO:0007669"/>
    <property type="project" value="TreeGrafter"/>
</dbReference>
<feature type="domain" description="Saccharopine dehydrogenase NADP binding" evidence="3">
    <location>
        <begin position="9"/>
        <end position="139"/>
    </location>
</feature>
<name>A0A2B7YI39_POLH7</name>
<proteinExistence type="inferred from homology"/>
<evidence type="ECO:0000313" key="5">
    <source>
        <dbReference type="Proteomes" id="UP000224634"/>
    </source>
</evidence>
<evidence type="ECO:0000313" key="4">
    <source>
        <dbReference type="EMBL" id="PGH23754.1"/>
    </source>
</evidence>